<dbReference type="InterPro" id="IPR001810">
    <property type="entry name" value="F-box_dom"/>
</dbReference>
<dbReference type="SUPFAM" id="SSF81383">
    <property type="entry name" value="F-box domain"/>
    <property type="match status" value="1"/>
</dbReference>
<organism evidence="4 5">
    <name type="scientific">Dendrothele bispora (strain CBS 962.96)</name>
    <dbReference type="NCBI Taxonomy" id="1314807"/>
    <lineage>
        <taxon>Eukaryota</taxon>
        <taxon>Fungi</taxon>
        <taxon>Dikarya</taxon>
        <taxon>Basidiomycota</taxon>
        <taxon>Agaricomycotina</taxon>
        <taxon>Agaricomycetes</taxon>
        <taxon>Agaricomycetidae</taxon>
        <taxon>Agaricales</taxon>
        <taxon>Agaricales incertae sedis</taxon>
        <taxon>Dendrothele</taxon>
    </lineage>
</organism>
<keyword evidence="5" id="KW-1185">Reference proteome</keyword>
<dbReference type="CDD" id="cd22150">
    <property type="entry name" value="F-box_CeFBXA-like"/>
    <property type="match status" value="1"/>
</dbReference>
<feature type="transmembrane region" description="Helical" evidence="2">
    <location>
        <begin position="565"/>
        <end position="590"/>
    </location>
</feature>
<proteinExistence type="predicted"/>
<dbReference type="OrthoDB" id="2322499at2759"/>
<evidence type="ECO:0000313" key="5">
    <source>
        <dbReference type="Proteomes" id="UP000297245"/>
    </source>
</evidence>
<dbReference type="SMART" id="SM00256">
    <property type="entry name" value="FBOX"/>
    <property type="match status" value="1"/>
</dbReference>
<protein>
    <recommendedName>
        <fullName evidence="3">F-box domain-containing protein</fullName>
    </recommendedName>
</protein>
<keyword evidence="2" id="KW-0472">Membrane</keyword>
<keyword evidence="2" id="KW-1133">Transmembrane helix</keyword>
<dbReference type="AlphaFoldDB" id="A0A4S8M4C9"/>
<gene>
    <name evidence="4" type="ORF">K435DRAFT_754590</name>
</gene>
<dbReference type="PROSITE" id="PS50181">
    <property type="entry name" value="FBOX"/>
    <property type="match status" value="1"/>
</dbReference>
<feature type="domain" description="F-box" evidence="3">
    <location>
        <begin position="76"/>
        <end position="126"/>
    </location>
</feature>
<evidence type="ECO:0000256" key="2">
    <source>
        <dbReference type="SAM" id="Phobius"/>
    </source>
</evidence>
<dbReference type="EMBL" id="ML179168">
    <property type="protein sequence ID" value="THU96801.1"/>
    <property type="molecule type" value="Genomic_DNA"/>
</dbReference>
<dbReference type="Pfam" id="PF00646">
    <property type="entry name" value="F-box"/>
    <property type="match status" value="1"/>
</dbReference>
<keyword evidence="2" id="KW-0812">Transmembrane</keyword>
<evidence type="ECO:0000259" key="3">
    <source>
        <dbReference type="PROSITE" id="PS50181"/>
    </source>
</evidence>
<evidence type="ECO:0000256" key="1">
    <source>
        <dbReference type="SAM" id="MobiDB-lite"/>
    </source>
</evidence>
<dbReference type="Proteomes" id="UP000297245">
    <property type="component" value="Unassembled WGS sequence"/>
</dbReference>
<reference evidence="4 5" key="1">
    <citation type="journal article" date="2019" name="Nat. Ecol. Evol.">
        <title>Megaphylogeny resolves global patterns of mushroom evolution.</title>
        <authorList>
            <person name="Varga T."/>
            <person name="Krizsan K."/>
            <person name="Foldi C."/>
            <person name="Dima B."/>
            <person name="Sanchez-Garcia M."/>
            <person name="Sanchez-Ramirez S."/>
            <person name="Szollosi G.J."/>
            <person name="Szarkandi J.G."/>
            <person name="Papp V."/>
            <person name="Albert L."/>
            <person name="Andreopoulos W."/>
            <person name="Angelini C."/>
            <person name="Antonin V."/>
            <person name="Barry K.W."/>
            <person name="Bougher N.L."/>
            <person name="Buchanan P."/>
            <person name="Buyck B."/>
            <person name="Bense V."/>
            <person name="Catcheside P."/>
            <person name="Chovatia M."/>
            <person name="Cooper J."/>
            <person name="Damon W."/>
            <person name="Desjardin D."/>
            <person name="Finy P."/>
            <person name="Geml J."/>
            <person name="Haridas S."/>
            <person name="Hughes K."/>
            <person name="Justo A."/>
            <person name="Karasinski D."/>
            <person name="Kautmanova I."/>
            <person name="Kiss B."/>
            <person name="Kocsube S."/>
            <person name="Kotiranta H."/>
            <person name="LaButti K.M."/>
            <person name="Lechner B.E."/>
            <person name="Liimatainen K."/>
            <person name="Lipzen A."/>
            <person name="Lukacs Z."/>
            <person name="Mihaltcheva S."/>
            <person name="Morgado L.N."/>
            <person name="Niskanen T."/>
            <person name="Noordeloos M.E."/>
            <person name="Ohm R.A."/>
            <person name="Ortiz-Santana B."/>
            <person name="Ovrebo C."/>
            <person name="Racz N."/>
            <person name="Riley R."/>
            <person name="Savchenko A."/>
            <person name="Shiryaev A."/>
            <person name="Soop K."/>
            <person name="Spirin V."/>
            <person name="Szebenyi C."/>
            <person name="Tomsovsky M."/>
            <person name="Tulloss R.E."/>
            <person name="Uehling J."/>
            <person name="Grigoriev I.V."/>
            <person name="Vagvolgyi C."/>
            <person name="Papp T."/>
            <person name="Martin F.M."/>
            <person name="Miettinen O."/>
            <person name="Hibbett D.S."/>
            <person name="Nagy L.G."/>
        </authorList>
    </citation>
    <scope>NUCLEOTIDE SEQUENCE [LARGE SCALE GENOMIC DNA]</scope>
    <source>
        <strain evidence="4 5">CBS 962.96</strain>
    </source>
</reference>
<sequence>MQPSLENLLCHSSRTVEQSESKYSAQPMIVDSPLVEKSTDTGSRNSKRKQEEDEHVVDGPSHTKKVKRGNPRRGKLYMLMDMPMDILYEIFGHLEPYDVLRLARTSKPLRNFLMDRSQSISVWRAARSNVGLPSPLDSMSEPAFADLVFNGQCHNCECMMRQSENILWMFATRLCNNCRSRLLRPVWSILVSHNLTTKVDDLKLDKCLPTEQGRLFMVSMVEKHLEEYAKAISTSQDLDSWFAEKIARMTARRESVKLYEEWVRFRARERIRERENTRERRKAAILRKLAVLGWQEEIDNLSPRGDFHSHPFVREPKELTDRIWMRIQDPLIDLMKQVKNVRMHQIYRPRYEVLRKMYPIYCNQQHPDILLPNLIDIIGFQSVKQIAERPLVQDESPPPDNIFDFLITELPNISRTWYQAKSNELVSIAARDIPDFQLSDLSLATTVFKCTAAKCREKLLTFPSVLTHACTHSYCFKRTTSQELRGDHGWFGSSPWNHGGDRIVYDSDGAQIIRKFVETISLDPRNVTVEHMNEFRTIVECLTCKEADARAVVVQHKGQQKFMSWMHAVCFFSSFVYSSLPPLVLVLLCFSI</sequence>
<accession>A0A4S8M4C9</accession>
<name>A0A4S8M4C9_DENBC</name>
<evidence type="ECO:0000313" key="4">
    <source>
        <dbReference type="EMBL" id="THU96801.1"/>
    </source>
</evidence>
<dbReference type="InterPro" id="IPR036047">
    <property type="entry name" value="F-box-like_dom_sf"/>
</dbReference>
<feature type="region of interest" description="Disordered" evidence="1">
    <location>
        <begin position="1"/>
        <end position="70"/>
    </location>
</feature>
<feature type="compositionally biased region" description="Polar residues" evidence="1">
    <location>
        <begin position="1"/>
        <end position="24"/>
    </location>
</feature>